<dbReference type="Pfam" id="PF13402">
    <property type="entry name" value="Peptidase_M60"/>
    <property type="match status" value="1"/>
</dbReference>
<comment type="similarity">
    <text evidence="1">Belongs to the TCAF family.</text>
</comment>
<dbReference type="GO" id="GO:0090314">
    <property type="term" value="P:positive regulation of protein targeting to membrane"/>
    <property type="evidence" value="ECO:0007669"/>
    <property type="project" value="TreeGrafter"/>
</dbReference>
<comment type="caution">
    <text evidence="3">The sequence shown here is derived from an EMBL/GenBank/DDBJ whole genome shotgun (WGS) entry which is preliminary data.</text>
</comment>
<evidence type="ECO:0000313" key="3">
    <source>
        <dbReference type="EMBL" id="KAF6718926.1"/>
    </source>
</evidence>
<dbReference type="PROSITE" id="PS51723">
    <property type="entry name" value="PEPTIDASE_M60"/>
    <property type="match status" value="1"/>
</dbReference>
<dbReference type="FunFam" id="1.10.390.30:FF:000001">
    <property type="entry name" value="TRPM8 channel-associated factor 1"/>
    <property type="match status" value="1"/>
</dbReference>
<dbReference type="Gene3D" id="3.40.390.80">
    <property type="entry name" value="Peptidase M60, enhancin-like domain 2"/>
    <property type="match status" value="1"/>
</dbReference>
<reference evidence="3" key="1">
    <citation type="journal article" name="BMC Genomics">
        <title>Long-read sequencing and de novo genome assembly of marine medaka (Oryzias melastigma).</title>
        <authorList>
            <person name="Liang P."/>
            <person name="Saqib H.S.A."/>
            <person name="Ni X."/>
            <person name="Shen Y."/>
        </authorList>
    </citation>
    <scope>NUCLEOTIDE SEQUENCE</scope>
    <source>
        <strain evidence="3">Bigg-433</strain>
    </source>
</reference>
<evidence type="ECO:0000259" key="2">
    <source>
        <dbReference type="PROSITE" id="PS51723"/>
    </source>
</evidence>
<gene>
    <name evidence="3" type="ORF">FQA47_003372</name>
</gene>
<feature type="domain" description="Peptidase M60" evidence="2">
    <location>
        <begin position="1"/>
        <end position="275"/>
    </location>
</feature>
<dbReference type="SMART" id="SM01276">
    <property type="entry name" value="M60-like"/>
    <property type="match status" value="1"/>
</dbReference>
<dbReference type="AlphaFoldDB" id="A0A834F2K2"/>
<proteinExistence type="inferred from homology"/>
<name>A0A834F2K2_ORYME</name>
<dbReference type="Gene3D" id="1.10.390.30">
    <property type="entry name" value="Peptidase M60, enhancin-like domain 3"/>
    <property type="match status" value="1"/>
</dbReference>
<dbReference type="InterPro" id="IPR035423">
    <property type="entry name" value="M60-like_N"/>
</dbReference>
<protein>
    <submittedName>
        <fullName evidence="3">TRPM8 channel-associated factor-like</fullName>
    </submittedName>
</protein>
<dbReference type="Pfam" id="PF17291">
    <property type="entry name" value="M60-like_N"/>
    <property type="match status" value="1"/>
</dbReference>
<evidence type="ECO:0000256" key="1">
    <source>
        <dbReference type="ARBA" id="ARBA00009770"/>
    </source>
</evidence>
<organism evidence="3 4">
    <name type="scientific">Oryzias melastigma</name>
    <name type="common">Marine medaka</name>
    <dbReference type="NCBI Taxonomy" id="30732"/>
    <lineage>
        <taxon>Eukaryota</taxon>
        <taxon>Metazoa</taxon>
        <taxon>Chordata</taxon>
        <taxon>Craniata</taxon>
        <taxon>Vertebrata</taxon>
        <taxon>Euteleostomi</taxon>
        <taxon>Actinopterygii</taxon>
        <taxon>Neopterygii</taxon>
        <taxon>Teleostei</taxon>
        <taxon>Neoteleostei</taxon>
        <taxon>Acanthomorphata</taxon>
        <taxon>Ovalentaria</taxon>
        <taxon>Atherinomorphae</taxon>
        <taxon>Beloniformes</taxon>
        <taxon>Adrianichthyidae</taxon>
        <taxon>Oryziinae</taxon>
        <taxon>Oryzias</taxon>
    </lineage>
</organism>
<dbReference type="InterPro" id="IPR051244">
    <property type="entry name" value="TCAF"/>
</dbReference>
<dbReference type="GO" id="GO:0044325">
    <property type="term" value="F:transmembrane transporter binding"/>
    <property type="evidence" value="ECO:0007669"/>
    <property type="project" value="TreeGrafter"/>
</dbReference>
<sequence>MVRNGWQIQIGCQTDQLNAEELKRPPRVHEQVAVTSEMMQVWNLWGGLIYLVAPPQTKVSGVEVVVQMAVPAPYYKSGVTTADAWSLLRTAPAPWAELEFDNIILTVPSEAVRTLEHPEELAQVWNKIMRAIADLAAKPEKFPRKERFVADVQISHGWMHAGYPIMCHKSSANELVKVDHMRSHGLWGPIHELGHNQQRGCWEFPPNTTECTCNLWSVYVHEEVLGINRSKAHPNMSLENRKCRARNYVKEGRKLNSWEMWVALETYMQLQDKFGWDAFKKVFAAYHKMSTFPGDNPGKMNLYAETFSQTVGMNLTAFFKAWGWPIQEATEKKLSNLPSWSDHPMVQYH</sequence>
<dbReference type="GO" id="GO:0005886">
    <property type="term" value="C:plasma membrane"/>
    <property type="evidence" value="ECO:0007669"/>
    <property type="project" value="TreeGrafter"/>
</dbReference>
<accession>A0A834F2K2</accession>
<dbReference type="InterPro" id="IPR042279">
    <property type="entry name" value="Pep_M60_3"/>
</dbReference>
<dbReference type="Proteomes" id="UP000646548">
    <property type="component" value="Unassembled WGS sequence"/>
</dbReference>
<dbReference type="FunFam" id="3.40.390.80:FF:000001">
    <property type="entry name" value="TRPM8 channel-associated factor 1"/>
    <property type="match status" value="1"/>
</dbReference>
<dbReference type="PANTHER" id="PTHR15730">
    <property type="entry name" value="EXPERIMENTAL AUTOIMMUNE PROSTATITIS ANTIGEN 2-RELATED"/>
    <property type="match status" value="1"/>
</dbReference>
<dbReference type="EMBL" id="WKFB01000674">
    <property type="protein sequence ID" value="KAF6718926.1"/>
    <property type="molecule type" value="Genomic_DNA"/>
</dbReference>
<dbReference type="InterPro" id="IPR031161">
    <property type="entry name" value="Peptidase_M60_dom"/>
</dbReference>
<dbReference type="PANTHER" id="PTHR15730:SF5">
    <property type="entry name" value="SI:CH211-210B2.2-RELATED"/>
    <property type="match status" value="1"/>
</dbReference>
<evidence type="ECO:0000313" key="4">
    <source>
        <dbReference type="Proteomes" id="UP000646548"/>
    </source>
</evidence>